<keyword evidence="1" id="KW-0732">Signal</keyword>
<feature type="chain" id="PRO_5016296315" evidence="1">
    <location>
        <begin position="21"/>
        <end position="146"/>
    </location>
</feature>
<dbReference type="EMBL" id="CP016181">
    <property type="protein sequence ID" value="AWY00277.1"/>
    <property type="molecule type" value="Genomic_DNA"/>
</dbReference>
<gene>
    <name evidence="2" type="ORF">A8139_09900</name>
</gene>
<feature type="signal peptide" evidence="1">
    <location>
        <begin position="1"/>
        <end position="20"/>
    </location>
</feature>
<evidence type="ECO:0000313" key="2">
    <source>
        <dbReference type="EMBL" id="AWY00277.1"/>
    </source>
</evidence>
<dbReference type="RefSeq" id="WP_112137782.1">
    <property type="nucleotide sequence ID" value="NZ_CP016181.1"/>
</dbReference>
<evidence type="ECO:0000256" key="1">
    <source>
        <dbReference type="SAM" id="SignalP"/>
    </source>
</evidence>
<protein>
    <submittedName>
        <fullName evidence="2">Uncharacterized protein</fullName>
    </submittedName>
</protein>
<name>A0A2Z4PS18_9GAMM</name>
<dbReference type="Proteomes" id="UP000249898">
    <property type="component" value="Chromosome"/>
</dbReference>
<organism evidence="2 3">
    <name type="scientific">Marinomonas primoryensis</name>
    <dbReference type="NCBI Taxonomy" id="178399"/>
    <lineage>
        <taxon>Bacteria</taxon>
        <taxon>Pseudomonadati</taxon>
        <taxon>Pseudomonadota</taxon>
        <taxon>Gammaproteobacteria</taxon>
        <taxon>Oceanospirillales</taxon>
        <taxon>Oceanospirillaceae</taxon>
        <taxon>Marinomonas</taxon>
    </lineage>
</organism>
<reference evidence="2 3" key="1">
    <citation type="submission" date="2016-06" db="EMBL/GenBank/DDBJ databases">
        <title>The sequenced genome of the ice-adhering bacterium Marinomonas primoryensis, from Antarctica.</title>
        <authorList>
            <person name="Graham L."/>
            <person name="Vance T.D.R."/>
            <person name="Davies P.L."/>
        </authorList>
    </citation>
    <scope>NUCLEOTIDE SEQUENCE [LARGE SCALE GENOMIC DNA]</scope>
    <source>
        <strain evidence="2 3">AceL</strain>
    </source>
</reference>
<sequence>MKLFTTIMLMAAVMSSLASASTSSVTQQLGACLTDSMNENDKKNLVKWIYFGMSQHGTLKPYSNVSDANLDQMDKYVGELMTRLITIDCKEISNKAIEKNSAAFESAFNTVGKMAMQTLMAEPSVSHSLGAFEKYLDNEKIEAAFE</sequence>
<accession>A0A2Z4PS18</accession>
<evidence type="ECO:0000313" key="3">
    <source>
        <dbReference type="Proteomes" id="UP000249898"/>
    </source>
</evidence>
<dbReference type="OrthoDB" id="5508986at2"/>
<proteinExistence type="predicted"/>
<dbReference type="AlphaFoldDB" id="A0A2Z4PS18"/>